<feature type="transmembrane region" description="Helical" evidence="1">
    <location>
        <begin position="69"/>
        <end position="91"/>
    </location>
</feature>
<dbReference type="Pfam" id="PF07670">
    <property type="entry name" value="Gate"/>
    <property type="match status" value="1"/>
</dbReference>
<evidence type="ECO:0000259" key="2">
    <source>
        <dbReference type="Pfam" id="PF07670"/>
    </source>
</evidence>
<keyword evidence="1" id="KW-0472">Membrane</keyword>
<feature type="transmembrane region" description="Helical" evidence="1">
    <location>
        <begin position="132"/>
        <end position="153"/>
    </location>
</feature>
<dbReference type="Proteomes" id="UP000031278">
    <property type="component" value="Unassembled WGS sequence"/>
</dbReference>
<dbReference type="PANTHER" id="PTHR35793">
    <property type="entry name" value="INNER MEMBRANE PROTEIN YJIG"/>
    <property type="match status" value="1"/>
</dbReference>
<dbReference type="AlphaFoldDB" id="A0A0B9GHZ0"/>
<sequence>MSQATKKPMVTDIFVEGAKKGWAISTSSTIPNVLMAFVIIKVLSLTGALDAMGVLFSPIMGIFGLPGEAAAVLIGAWMSMGGAVGVVITLFDSGILDGNHIAILAPAIYLMGSQVQYLGRILGVIGTEGRHIPVMVAISVLNAFVAMFVMNILV</sequence>
<feature type="transmembrane region" description="Helical" evidence="1">
    <location>
        <begin position="103"/>
        <end position="126"/>
    </location>
</feature>
<dbReference type="RefSeq" id="WP_039469360.1">
    <property type="nucleotide sequence ID" value="NZ_JWLZ01000218.1"/>
</dbReference>
<feature type="transmembrane region" description="Helical" evidence="1">
    <location>
        <begin position="29"/>
        <end position="49"/>
    </location>
</feature>
<proteinExistence type="predicted"/>
<feature type="domain" description="Nucleoside transporter/FeoB GTPase Gate" evidence="2">
    <location>
        <begin position="29"/>
        <end position="122"/>
    </location>
</feature>
<evidence type="ECO:0000256" key="1">
    <source>
        <dbReference type="SAM" id="Phobius"/>
    </source>
</evidence>
<dbReference type="NCBIfam" id="NF007811">
    <property type="entry name" value="PRK10519.1"/>
    <property type="match status" value="1"/>
</dbReference>
<dbReference type="EMBL" id="JWLZ01000218">
    <property type="protein sequence ID" value="KHT58611.1"/>
    <property type="molecule type" value="Genomic_DNA"/>
</dbReference>
<name>A0A0B9GHZ0_9GAMM</name>
<keyword evidence="1" id="KW-1133">Transmembrane helix</keyword>
<dbReference type="PANTHER" id="PTHR35793:SF2">
    <property type="entry name" value="INNER MEMBRANE PROTEIN YJIG"/>
    <property type="match status" value="1"/>
</dbReference>
<accession>A0A0B9GHZ0</accession>
<evidence type="ECO:0000313" key="3">
    <source>
        <dbReference type="EMBL" id="KHT58611.1"/>
    </source>
</evidence>
<keyword evidence="1" id="KW-0812">Transmembrane</keyword>
<organism evidence="3 4">
    <name type="scientific">Photobacterium gaetbulicola</name>
    <dbReference type="NCBI Taxonomy" id="1295392"/>
    <lineage>
        <taxon>Bacteria</taxon>
        <taxon>Pseudomonadati</taxon>
        <taxon>Pseudomonadota</taxon>
        <taxon>Gammaproteobacteria</taxon>
        <taxon>Vibrionales</taxon>
        <taxon>Vibrionaceae</taxon>
        <taxon>Photobacterium</taxon>
    </lineage>
</organism>
<comment type="caution">
    <text evidence="3">The sequence shown here is derived from an EMBL/GenBank/DDBJ whole genome shotgun (WGS) entry which is preliminary data.</text>
</comment>
<dbReference type="InterPro" id="IPR052549">
    <property type="entry name" value="SpmB"/>
</dbReference>
<protein>
    <recommendedName>
        <fullName evidence="2">Nucleoside transporter/FeoB GTPase Gate domain-containing protein</fullName>
    </recommendedName>
</protein>
<dbReference type="GO" id="GO:0005886">
    <property type="term" value="C:plasma membrane"/>
    <property type="evidence" value="ECO:0007669"/>
    <property type="project" value="TreeGrafter"/>
</dbReference>
<evidence type="ECO:0000313" key="4">
    <source>
        <dbReference type="Proteomes" id="UP000031278"/>
    </source>
</evidence>
<gene>
    <name evidence="3" type="ORF">RJ45_24980</name>
</gene>
<reference evidence="3 4" key="1">
    <citation type="submission" date="2014-12" db="EMBL/GenBank/DDBJ databases">
        <title>Genome sequencing of Photobacterium gaetbulicola AD005a.</title>
        <authorList>
            <person name="Adrian T.G.S."/>
            <person name="Chan K.G."/>
        </authorList>
    </citation>
    <scope>NUCLEOTIDE SEQUENCE [LARGE SCALE GENOMIC DNA]</scope>
    <source>
        <strain evidence="3 4">AD005a</strain>
    </source>
</reference>
<dbReference type="InterPro" id="IPR011642">
    <property type="entry name" value="Gate_dom"/>
</dbReference>